<dbReference type="AlphaFoldDB" id="W1YLT3"/>
<dbReference type="EMBL" id="AZMM01003860">
    <property type="protein sequence ID" value="ETJ42174.1"/>
    <property type="molecule type" value="Genomic_DNA"/>
</dbReference>
<evidence type="ECO:0000313" key="1">
    <source>
        <dbReference type="EMBL" id="ETJ42174.1"/>
    </source>
</evidence>
<feature type="non-terminal residue" evidence="1">
    <location>
        <position position="44"/>
    </location>
</feature>
<comment type="caution">
    <text evidence="1">The sequence shown here is derived from an EMBL/GenBank/DDBJ whole genome shotgun (WGS) entry which is preliminary data.</text>
</comment>
<organism evidence="1">
    <name type="scientific">human gut metagenome</name>
    <dbReference type="NCBI Taxonomy" id="408170"/>
    <lineage>
        <taxon>unclassified sequences</taxon>
        <taxon>metagenomes</taxon>
        <taxon>organismal metagenomes</taxon>
    </lineage>
</organism>
<proteinExistence type="predicted"/>
<reference evidence="1" key="1">
    <citation type="submission" date="2013-12" db="EMBL/GenBank/DDBJ databases">
        <title>A Varibaculum cambriense genome reconstructed from a premature infant gut community with otherwise low bacterial novelty that shifts toward anaerobic metabolism during the third week of life.</title>
        <authorList>
            <person name="Brown C.T."/>
            <person name="Sharon I."/>
            <person name="Thomas B.C."/>
            <person name="Castelle C.J."/>
            <person name="Morowitz M.J."/>
            <person name="Banfield J.F."/>
        </authorList>
    </citation>
    <scope>NUCLEOTIDE SEQUENCE</scope>
</reference>
<protein>
    <submittedName>
        <fullName evidence="1">Uncharacterized protein</fullName>
    </submittedName>
</protein>
<accession>W1YLT3</accession>
<sequence>MTAPMIKDIRINILRFVFKKRDVIKLKYPKMIKINGNSKINPKG</sequence>
<name>W1YLT3_9ZZZZ</name>
<gene>
    <name evidence="1" type="ORF">Q604_UNBC03860G0001</name>
</gene>